<dbReference type="Pfam" id="PF13602">
    <property type="entry name" value="ADH_zinc_N_2"/>
    <property type="match status" value="1"/>
</dbReference>
<dbReference type="SMART" id="SM00829">
    <property type="entry name" value="PKS_ER"/>
    <property type="match status" value="1"/>
</dbReference>
<dbReference type="SUPFAM" id="SSF51735">
    <property type="entry name" value="NAD(P)-binding Rossmann-fold domains"/>
    <property type="match status" value="1"/>
</dbReference>
<organism evidence="2 3">
    <name type="scientific">Gilvimarinus algae</name>
    <dbReference type="NCBI Taxonomy" id="3058037"/>
    <lineage>
        <taxon>Bacteria</taxon>
        <taxon>Pseudomonadati</taxon>
        <taxon>Pseudomonadota</taxon>
        <taxon>Gammaproteobacteria</taxon>
        <taxon>Cellvibrionales</taxon>
        <taxon>Cellvibrionaceae</taxon>
        <taxon>Gilvimarinus</taxon>
    </lineage>
</organism>
<dbReference type="InterPro" id="IPR013154">
    <property type="entry name" value="ADH-like_N"/>
</dbReference>
<protein>
    <submittedName>
        <fullName evidence="2">NAD(P)-dependent alcohol dehydrogenase</fullName>
    </submittedName>
</protein>
<dbReference type="RefSeq" id="WP_302710739.1">
    <property type="nucleotide sequence ID" value="NZ_JAULRT010000027.1"/>
</dbReference>
<reference evidence="2" key="1">
    <citation type="submission" date="2023-07" db="EMBL/GenBank/DDBJ databases">
        <title>Gilvimarinus algae sp. nov., isolated from the surface of Kelp.</title>
        <authorList>
            <person name="Sun Y.Y."/>
            <person name="Gong Y."/>
            <person name="Du Z.J."/>
        </authorList>
    </citation>
    <scope>NUCLEOTIDE SEQUENCE</scope>
    <source>
        <strain evidence="2">SDUM040014</strain>
    </source>
</reference>
<evidence type="ECO:0000259" key="1">
    <source>
        <dbReference type="SMART" id="SM00829"/>
    </source>
</evidence>
<name>A0ABT8T910_9GAMM</name>
<dbReference type="Gene3D" id="3.40.50.720">
    <property type="entry name" value="NAD(P)-binding Rossmann-like Domain"/>
    <property type="match status" value="1"/>
</dbReference>
<dbReference type="InterPro" id="IPR050700">
    <property type="entry name" value="YIM1/Zinc_Alcohol_DH_Fams"/>
</dbReference>
<dbReference type="InterPro" id="IPR020843">
    <property type="entry name" value="ER"/>
</dbReference>
<evidence type="ECO:0000313" key="3">
    <source>
        <dbReference type="Proteomes" id="UP001168380"/>
    </source>
</evidence>
<gene>
    <name evidence="2" type="ORF">QWI16_00435</name>
</gene>
<keyword evidence="3" id="KW-1185">Reference proteome</keyword>
<dbReference type="EMBL" id="JAULRT010000027">
    <property type="protein sequence ID" value="MDO3380615.1"/>
    <property type="molecule type" value="Genomic_DNA"/>
</dbReference>
<accession>A0ABT8T910</accession>
<dbReference type="CDD" id="cd08267">
    <property type="entry name" value="MDR1"/>
    <property type="match status" value="1"/>
</dbReference>
<proteinExistence type="predicted"/>
<dbReference type="Pfam" id="PF08240">
    <property type="entry name" value="ADH_N"/>
    <property type="match status" value="1"/>
</dbReference>
<feature type="domain" description="Enoyl reductase (ER)" evidence="1">
    <location>
        <begin position="10"/>
        <end position="321"/>
    </location>
</feature>
<sequence length="323" mass="35174">MRAMVWTAYGGPDAFELQERPEPEPKPNEIKIKVAATTVTAGDCEARRMDFPVFLRWAMRLYLGVFRPRAGKVQGQELAGEVVAVGEAVTRFAPGDKVYAATLMRFGACAEYLCLPETYPIAPIPPGFDAMQAATIPTGGLNALHFLRMADLKAGDRLLINGAGGSIGTYALQIAKAWGAEVTCVDSAEKLPMLTRLGADVVLDYRQTDFAAEQDRYDVIIDVIGRAVSEHRLSALTPQGRYVLGAPTLSAMIAASRRNKRSAQTIHTRFADYRPEHLTQMHELIAAGKISPAIDKVLPLEALAEAHRYVESGLKQGHVVITL</sequence>
<dbReference type="PANTHER" id="PTHR11695:SF648">
    <property type="entry name" value="ZINC-BINDING OXIDOREDUCTASE"/>
    <property type="match status" value="1"/>
</dbReference>
<evidence type="ECO:0000313" key="2">
    <source>
        <dbReference type="EMBL" id="MDO3380615.1"/>
    </source>
</evidence>
<dbReference type="Proteomes" id="UP001168380">
    <property type="component" value="Unassembled WGS sequence"/>
</dbReference>
<dbReference type="PANTHER" id="PTHR11695">
    <property type="entry name" value="ALCOHOL DEHYDROGENASE RELATED"/>
    <property type="match status" value="1"/>
</dbReference>
<dbReference type="Gene3D" id="3.90.180.10">
    <property type="entry name" value="Medium-chain alcohol dehydrogenases, catalytic domain"/>
    <property type="match status" value="1"/>
</dbReference>
<dbReference type="InterPro" id="IPR011032">
    <property type="entry name" value="GroES-like_sf"/>
</dbReference>
<dbReference type="SUPFAM" id="SSF50129">
    <property type="entry name" value="GroES-like"/>
    <property type="match status" value="1"/>
</dbReference>
<dbReference type="InterPro" id="IPR036291">
    <property type="entry name" value="NAD(P)-bd_dom_sf"/>
</dbReference>
<comment type="caution">
    <text evidence="2">The sequence shown here is derived from an EMBL/GenBank/DDBJ whole genome shotgun (WGS) entry which is preliminary data.</text>
</comment>